<dbReference type="InterPro" id="IPR002820">
    <property type="entry name" value="Mopterin_CF_biosynth-C_dom"/>
</dbReference>
<gene>
    <name evidence="5" type="ORF">IFJ97_04335</name>
</gene>
<dbReference type="InterPro" id="IPR001453">
    <property type="entry name" value="MoaB/Mog_dom"/>
</dbReference>
<accession>A0A8J6XXA2</accession>
<evidence type="ECO:0000256" key="3">
    <source>
        <dbReference type="ARBA" id="ARBA00055087"/>
    </source>
</evidence>
<feature type="domain" description="MoaB/Mog" evidence="4">
    <location>
        <begin position="149"/>
        <end position="293"/>
    </location>
</feature>
<name>A0A8J6XXA2_9BACT</name>
<dbReference type="CDD" id="cd00886">
    <property type="entry name" value="MogA_MoaB"/>
    <property type="match status" value="1"/>
</dbReference>
<evidence type="ECO:0000313" key="6">
    <source>
        <dbReference type="Proteomes" id="UP000598633"/>
    </source>
</evidence>
<evidence type="ECO:0000256" key="2">
    <source>
        <dbReference type="ARBA" id="ARBA00023150"/>
    </source>
</evidence>
<comment type="function">
    <text evidence="3">Catalyzes the conversion of (8S)-3',8-cyclo-7,8-dihydroguanosine 5'-triphosphate to cyclic pyranopterin monophosphate (cPMP).</text>
</comment>
<dbReference type="PIRSF" id="PIRSF036594">
    <property type="entry name" value="MoaC_MogA"/>
    <property type="match status" value="1"/>
</dbReference>
<dbReference type="SMART" id="SM00852">
    <property type="entry name" value="MoCF_biosynth"/>
    <property type="match status" value="1"/>
</dbReference>
<dbReference type="Pfam" id="PF01967">
    <property type="entry name" value="MoaC"/>
    <property type="match status" value="1"/>
</dbReference>
<dbReference type="SUPFAM" id="SSF53218">
    <property type="entry name" value="Molybdenum cofactor biosynthesis proteins"/>
    <property type="match status" value="1"/>
</dbReference>
<keyword evidence="2" id="KW-0501">Molybdenum cofactor biosynthesis</keyword>
<dbReference type="NCBIfam" id="NF002947">
    <property type="entry name" value="PRK03604.1"/>
    <property type="match status" value="1"/>
</dbReference>
<dbReference type="InterPro" id="IPR012247">
    <property type="entry name" value="MoaC_MogA"/>
</dbReference>
<dbReference type="Pfam" id="PF00994">
    <property type="entry name" value="MoCF_biosynth"/>
    <property type="match status" value="1"/>
</dbReference>
<comment type="pathway">
    <text evidence="1">Cofactor biosynthesis; molybdopterin biosynthesis.</text>
</comment>
<dbReference type="NCBIfam" id="TIGR00581">
    <property type="entry name" value="moaC"/>
    <property type="match status" value="1"/>
</dbReference>
<evidence type="ECO:0000259" key="4">
    <source>
        <dbReference type="SMART" id="SM00852"/>
    </source>
</evidence>
<reference evidence="5 6" key="1">
    <citation type="submission" date="2020-08" db="EMBL/GenBank/DDBJ databases">
        <title>Acidobacteriota in marine sediments use diverse sulfur dissimilation pathways.</title>
        <authorList>
            <person name="Wasmund K."/>
        </authorList>
    </citation>
    <scope>NUCLEOTIDE SEQUENCE [LARGE SCALE GENOMIC DNA]</scope>
    <source>
        <strain evidence="5">MAG AM3-A</strain>
    </source>
</reference>
<dbReference type="Proteomes" id="UP000598633">
    <property type="component" value="Unassembled WGS sequence"/>
</dbReference>
<evidence type="ECO:0000313" key="5">
    <source>
        <dbReference type="EMBL" id="MBD3870567.1"/>
    </source>
</evidence>
<dbReference type="Gene3D" id="3.40.980.10">
    <property type="entry name" value="MoaB/Mog-like domain"/>
    <property type="match status" value="1"/>
</dbReference>
<dbReference type="InterPro" id="IPR051920">
    <property type="entry name" value="MPT_Adenylyltrnsfr/MoaC-Rel"/>
</dbReference>
<dbReference type="InterPro" id="IPR023045">
    <property type="entry name" value="MoaC"/>
</dbReference>
<dbReference type="PANTHER" id="PTHR43764:SF1">
    <property type="entry name" value="MOLYBDOPTERIN MOLYBDOTRANSFERASE"/>
    <property type="match status" value="1"/>
</dbReference>
<dbReference type="InterPro" id="IPR036522">
    <property type="entry name" value="MoaC_sf"/>
</dbReference>
<dbReference type="InterPro" id="IPR036425">
    <property type="entry name" value="MoaB/Mog-like_dom_sf"/>
</dbReference>
<sequence>MIDVSTKPTTLRRAVAESTVEMRLETVAAILAGDIPKGDVVEMTRATAMLGLKQTPQLLPFCHPIPVDHADVRVEAEKTTVRIQVEVAAIARTGVEVEAMTGAAVAALNFYDMVKQVDPTAHISSVRLLKKSGGASDFKHRGERELRAGILVVSDRTAAGKSQDRAGAAVRVGLEAHGVTVAGFEIVPDEAEQIVDRVRRWVDDDAFDFVFTVGGTGLGPRDGTPEALRPLLEREIPGVAEAVRAYGQQRTPYAALSRTIAGQRGTSVIVALAGSTRGAGESVQALMPWLLHVIDVFDKSYRHGR</sequence>
<dbReference type="AlphaFoldDB" id="A0A8J6XXA2"/>
<dbReference type="EMBL" id="JACXWA010000069">
    <property type="protein sequence ID" value="MBD3870567.1"/>
    <property type="molecule type" value="Genomic_DNA"/>
</dbReference>
<evidence type="ECO:0000256" key="1">
    <source>
        <dbReference type="ARBA" id="ARBA00005046"/>
    </source>
</evidence>
<dbReference type="UniPathway" id="UPA00344"/>
<organism evidence="5 6">
    <name type="scientific">Candidatus Sulfomarinibacter kjeldsenii</name>
    <dbReference type="NCBI Taxonomy" id="2885994"/>
    <lineage>
        <taxon>Bacteria</taxon>
        <taxon>Pseudomonadati</taxon>
        <taxon>Acidobacteriota</taxon>
        <taxon>Thermoanaerobaculia</taxon>
        <taxon>Thermoanaerobaculales</taxon>
        <taxon>Candidatus Sulfomarinibacteraceae</taxon>
        <taxon>Candidatus Sulfomarinibacter</taxon>
    </lineage>
</organism>
<dbReference type="SUPFAM" id="SSF55040">
    <property type="entry name" value="Molybdenum cofactor biosynthesis protein C, MoaC"/>
    <property type="match status" value="1"/>
</dbReference>
<protein>
    <submittedName>
        <fullName evidence="5">Bifunctional molybdenum cofactor biosynthesis protein MoaC/MoaB</fullName>
    </submittedName>
</protein>
<dbReference type="Gene3D" id="3.30.70.640">
    <property type="entry name" value="Molybdopterin cofactor biosynthesis C (MoaC) domain"/>
    <property type="match status" value="1"/>
</dbReference>
<proteinExistence type="predicted"/>
<dbReference type="NCBIfam" id="TIGR00177">
    <property type="entry name" value="molyb_syn"/>
    <property type="match status" value="1"/>
</dbReference>
<comment type="caution">
    <text evidence="5">The sequence shown here is derived from an EMBL/GenBank/DDBJ whole genome shotgun (WGS) entry which is preliminary data.</text>
</comment>
<dbReference type="GO" id="GO:0006777">
    <property type="term" value="P:Mo-molybdopterin cofactor biosynthetic process"/>
    <property type="evidence" value="ECO:0007669"/>
    <property type="project" value="UniProtKB-KW"/>
</dbReference>
<dbReference type="PANTHER" id="PTHR43764">
    <property type="entry name" value="MOLYBDENUM COFACTOR BIOSYNTHESIS"/>
    <property type="match status" value="1"/>
</dbReference>